<feature type="region of interest" description="Disordered" evidence="1">
    <location>
        <begin position="195"/>
        <end position="214"/>
    </location>
</feature>
<evidence type="ECO:0000313" key="3">
    <source>
        <dbReference type="Proteomes" id="UP000515908"/>
    </source>
</evidence>
<organism evidence="2 3">
    <name type="scientific">Angomonas deanei</name>
    <dbReference type="NCBI Taxonomy" id="59799"/>
    <lineage>
        <taxon>Eukaryota</taxon>
        <taxon>Discoba</taxon>
        <taxon>Euglenozoa</taxon>
        <taxon>Kinetoplastea</taxon>
        <taxon>Metakinetoplastina</taxon>
        <taxon>Trypanosomatida</taxon>
        <taxon>Trypanosomatidae</taxon>
        <taxon>Strigomonadinae</taxon>
        <taxon>Angomonas</taxon>
    </lineage>
</organism>
<feature type="region of interest" description="Disordered" evidence="1">
    <location>
        <begin position="232"/>
        <end position="386"/>
    </location>
</feature>
<dbReference type="Proteomes" id="UP000515908">
    <property type="component" value="Chromosome 03"/>
</dbReference>
<feature type="compositionally biased region" description="Polar residues" evidence="1">
    <location>
        <begin position="277"/>
        <end position="307"/>
    </location>
</feature>
<proteinExistence type="predicted"/>
<dbReference type="AlphaFoldDB" id="A0A7G2C5F1"/>
<feature type="compositionally biased region" description="Pro residues" evidence="1">
    <location>
        <begin position="243"/>
        <end position="253"/>
    </location>
</feature>
<keyword evidence="3" id="KW-1185">Reference proteome</keyword>
<evidence type="ECO:0000313" key="2">
    <source>
        <dbReference type="EMBL" id="CAD2214725.1"/>
    </source>
</evidence>
<protein>
    <submittedName>
        <fullName evidence="2">Uncharacterized protein</fullName>
    </submittedName>
</protein>
<dbReference type="EMBL" id="LR877147">
    <property type="protein sequence ID" value="CAD2214725.1"/>
    <property type="molecule type" value="Genomic_DNA"/>
</dbReference>
<feature type="compositionally biased region" description="Low complexity" evidence="1">
    <location>
        <begin position="323"/>
        <end position="344"/>
    </location>
</feature>
<gene>
    <name evidence="2" type="ORF">ADEAN_000217600</name>
</gene>
<name>A0A7G2C5F1_9TRYP</name>
<reference evidence="2 3" key="1">
    <citation type="submission" date="2020-08" db="EMBL/GenBank/DDBJ databases">
        <authorList>
            <person name="Newling K."/>
            <person name="Davey J."/>
            <person name="Forrester S."/>
        </authorList>
    </citation>
    <scope>NUCLEOTIDE SEQUENCE [LARGE SCALE GENOMIC DNA]</scope>
    <source>
        <strain evidence="3">Crithidia deanei Carvalho (ATCC PRA-265)</strain>
    </source>
</reference>
<accession>A0A7G2C5F1</accession>
<dbReference type="VEuPathDB" id="TriTrypDB:ADEAN_000217600"/>
<sequence>MYTESDYVPLADWYDDLFQNSNPHDISFLFEDDPFLKYALEDGYPYAPLEAAVPNPNDKGEVPLDIYRADINAAVAFFNQSLNLFEEFLSLHVQCWDAIMCFYSPLFENKLPMLNFTDRCFFCSVHTCPRLLQTQREVIIHLNACHGSHFSTIGREDDEVAQLRRRVTELNNLYQQELHSTRLRHIAGIGPIRASTAARAAHPPSLEAEPHKPSKQYNTAALAFTVDSSSPSHVSQSLIESPSAPPSAQPPVKYPMKMPTVHPTAPPKKASPRRSAVTISSETPSTQQTLTTGPVSILGTQQDNSSGPTPPSPNRSKKLLPGTPARASRPSARTASARSHSAASHRSHEDLEEDDAENGILPDSPVATKYVRGEGFQNAPNQPGNT</sequence>
<evidence type="ECO:0000256" key="1">
    <source>
        <dbReference type="SAM" id="MobiDB-lite"/>
    </source>
</evidence>